<reference evidence="2" key="1">
    <citation type="submission" date="2025-08" db="UniProtKB">
        <authorList>
            <consortium name="RefSeq"/>
        </authorList>
    </citation>
    <scope>IDENTIFICATION</scope>
    <source>
        <tissue evidence="2">Testes</tissue>
    </source>
</reference>
<keyword evidence="1" id="KW-1185">Reference proteome</keyword>
<evidence type="ECO:0000313" key="2">
    <source>
        <dbReference type="RefSeq" id="XP_006824425.1"/>
    </source>
</evidence>
<dbReference type="GeneID" id="102803326"/>
<evidence type="ECO:0000313" key="1">
    <source>
        <dbReference type="Proteomes" id="UP000694865"/>
    </source>
</evidence>
<name>A0ABM0MWN4_SACKO</name>
<protein>
    <submittedName>
        <fullName evidence="2">Uncharacterized protein LOC102803326</fullName>
    </submittedName>
</protein>
<dbReference type="CDD" id="cd01644">
    <property type="entry name" value="RT_pepA17"/>
    <property type="match status" value="1"/>
</dbReference>
<organism evidence="1 2">
    <name type="scientific">Saccoglossus kowalevskii</name>
    <name type="common">Acorn worm</name>
    <dbReference type="NCBI Taxonomy" id="10224"/>
    <lineage>
        <taxon>Eukaryota</taxon>
        <taxon>Metazoa</taxon>
        <taxon>Hemichordata</taxon>
        <taxon>Enteropneusta</taxon>
        <taxon>Harrimaniidae</taxon>
        <taxon>Saccoglossus</taxon>
    </lineage>
</organism>
<dbReference type="PANTHER" id="PTHR47331:SF1">
    <property type="entry name" value="GAG-LIKE PROTEIN"/>
    <property type="match status" value="1"/>
</dbReference>
<gene>
    <name evidence="2" type="primary">LOC102803326</name>
</gene>
<dbReference type="PANTHER" id="PTHR47331">
    <property type="entry name" value="PHD-TYPE DOMAIN-CONTAINING PROTEIN"/>
    <property type="match status" value="1"/>
</dbReference>
<accession>A0ABM0MWN4</accession>
<feature type="non-terminal residue" evidence="2">
    <location>
        <position position="230"/>
    </location>
</feature>
<dbReference type="SUPFAM" id="SSF56672">
    <property type="entry name" value="DNA/RNA polymerases"/>
    <property type="match status" value="1"/>
</dbReference>
<dbReference type="InterPro" id="IPR043502">
    <property type="entry name" value="DNA/RNA_pol_sf"/>
</dbReference>
<feature type="non-terminal residue" evidence="2">
    <location>
        <position position="1"/>
    </location>
</feature>
<dbReference type="RefSeq" id="XP_006824425.1">
    <property type="nucleotide sequence ID" value="XM_006824362.1"/>
</dbReference>
<proteinExistence type="predicted"/>
<sequence length="230" mass="25869">KQKLRVVFDCGAEFRGTSLNKMLLQGPDLTNSLLGVLSRLRLEPIALMPDIEIMFSQVAVPKENMDYQHYLSWPEGDTTKPMAEYRMNVHIFGATSSPSCANHALKRTAVDNTDTDSNIVTTTINNNFYVDDLLKSVATINEGKILAAKLIDTCNKGGFRLTKWISNQRQLLESIPESERALEVKDIDLESDNLPTERALGMKWNVEADTFGFQNKYKKKPATRRGILSL</sequence>
<dbReference type="Proteomes" id="UP000694865">
    <property type="component" value="Unplaced"/>
</dbReference>